<evidence type="ECO:0000313" key="1">
    <source>
        <dbReference type="EMBL" id="KAH3779814.1"/>
    </source>
</evidence>
<proteinExistence type="predicted"/>
<dbReference type="EMBL" id="JAIWYP010000008">
    <property type="protein sequence ID" value="KAH3779814.1"/>
    <property type="molecule type" value="Genomic_DNA"/>
</dbReference>
<reference evidence="1" key="1">
    <citation type="journal article" date="2019" name="bioRxiv">
        <title>The Genome of the Zebra Mussel, Dreissena polymorpha: A Resource for Invasive Species Research.</title>
        <authorList>
            <person name="McCartney M.A."/>
            <person name="Auch B."/>
            <person name="Kono T."/>
            <person name="Mallez S."/>
            <person name="Zhang Y."/>
            <person name="Obille A."/>
            <person name="Becker A."/>
            <person name="Abrahante J.E."/>
            <person name="Garbe J."/>
            <person name="Badalamenti J.P."/>
            <person name="Herman A."/>
            <person name="Mangelson H."/>
            <person name="Liachko I."/>
            <person name="Sullivan S."/>
            <person name="Sone E.D."/>
            <person name="Koren S."/>
            <person name="Silverstein K.A.T."/>
            <person name="Beckman K.B."/>
            <person name="Gohl D.M."/>
        </authorList>
    </citation>
    <scope>NUCLEOTIDE SEQUENCE</scope>
    <source>
        <strain evidence="1">Duluth1</strain>
        <tissue evidence="1">Whole animal</tissue>
    </source>
</reference>
<keyword evidence="2" id="KW-1185">Reference proteome</keyword>
<accession>A0A9D4EFS5</accession>
<protein>
    <submittedName>
        <fullName evidence="1">Uncharacterized protein</fullName>
    </submittedName>
</protein>
<comment type="caution">
    <text evidence="1">The sequence shown here is derived from an EMBL/GenBank/DDBJ whole genome shotgun (WGS) entry which is preliminary data.</text>
</comment>
<organism evidence="1 2">
    <name type="scientific">Dreissena polymorpha</name>
    <name type="common">Zebra mussel</name>
    <name type="synonym">Mytilus polymorpha</name>
    <dbReference type="NCBI Taxonomy" id="45954"/>
    <lineage>
        <taxon>Eukaryota</taxon>
        <taxon>Metazoa</taxon>
        <taxon>Spiralia</taxon>
        <taxon>Lophotrochozoa</taxon>
        <taxon>Mollusca</taxon>
        <taxon>Bivalvia</taxon>
        <taxon>Autobranchia</taxon>
        <taxon>Heteroconchia</taxon>
        <taxon>Euheterodonta</taxon>
        <taxon>Imparidentia</taxon>
        <taxon>Neoheterodontei</taxon>
        <taxon>Myida</taxon>
        <taxon>Dreissenoidea</taxon>
        <taxon>Dreissenidae</taxon>
        <taxon>Dreissena</taxon>
    </lineage>
</organism>
<name>A0A9D4EFS5_DREPO</name>
<gene>
    <name evidence="1" type="ORF">DPMN_157621</name>
</gene>
<dbReference type="AlphaFoldDB" id="A0A9D4EFS5"/>
<evidence type="ECO:0000313" key="2">
    <source>
        <dbReference type="Proteomes" id="UP000828390"/>
    </source>
</evidence>
<dbReference type="Proteomes" id="UP000828390">
    <property type="component" value="Unassembled WGS sequence"/>
</dbReference>
<reference evidence="1" key="2">
    <citation type="submission" date="2020-11" db="EMBL/GenBank/DDBJ databases">
        <authorList>
            <person name="McCartney M.A."/>
            <person name="Auch B."/>
            <person name="Kono T."/>
            <person name="Mallez S."/>
            <person name="Becker A."/>
            <person name="Gohl D.M."/>
            <person name="Silverstein K.A.T."/>
            <person name="Koren S."/>
            <person name="Bechman K.B."/>
            <person name="Herman A."/>
            <person name="Abrahante J.E."/>
            <person name="Garbe J."/>
        </authorList>
    </citation>
    <scope>NUCLEOTIDE SEQUENCE</scope>
    <source>
        <strain evidence="1">Duluth1</strain>
        <tissue evidence="1">Whole animal</tissue>
    </source>
</reference>
<sequence length="109" mass="11762">MCPLSVCSEVANRPFHNLVITHLSPLNTLRVRHYTTAKGGTLQFFTNRLLAAGVGALSVLTANTTSTPEIIQNISSVLLGVCLPENTWIAMVHPLAVYFYHGKSANLGV</sequence>